<reference evidence="2 7" key="2">
    <citation type="submission" date="2016-04" db="EMBL/GenBank/DDBJ databases">
        <title>Complete genome sequence of Thermococcus thioreducens type strain OGL-20P.</title>
        <authorList>
            <person name="Oger P.M."/>
        </authorList>
    </citation>
    <scope>NUCLEOTIDE SEQUENCE [LARGE SCALE GENOMIC DNA]</scope>
    <source>
        <strain evidence="2 7">OGL-20P</strain>
    </source>
</reference>
<reference evidence="3 5" key="1">
    <citation type="submission" date="2015-08" db="EMBL/GenBank/DDBJ databases">
        <title>Thermococcus thioreducens DSM 14981 genome sequencing.</title>
        <authorList>
            <person name="Hong S.-J."/>
            <person name="Kim M.-C."/>
            <person name="Shin J.-H."/>
        </authorList>
    </citation>
    <scope>NUCLEOTIDE SEQUENCE [LARGE SCALE GENOMIC DNA]</scope>
    <source>
        <strain evidence="3 5">DSM 14981</strain>
    </source>
</reference>
<evidence type="ECO:0000313" key="3">
    <source>
        <dbReference type="EMBL" id="KQH81663.1"/>
    </source>
</evidence>
<organism evidence="3 5">
    <name type="scientific">Thermococcus thioreducens</name>
    <dbReference type="NCBI Taxonomy" id="277988"/>
    <lineage>
        <taxon>Archaea</taxon>
        <taxon>Methanobacteriati</taxon>
        <taxon>Methanobacteriota</taxon>
        <taxon>Thermococci</taxon>
        <taxon>Thermococcales</taxon>
        <taxon>Thermococcaceae</taxon>
        <taxon>Thermococcus</taxon>
    </lineage>
</organism>
<dbReference type="PATRIC" id="fig|277988.4.peg.2137"/>
<proteinExistence type="predicted"/>
<sequence>MVTLTWTAQAGEHEYRIEAWESGKLEASRSGSVLEEIYFAGIPVWTGVNDDSVKIPITSKRTVTVLANSENDDMGFEIIFNDNLAEKLFTADYFLSPGGSYYKYLLTPGGQPAIYRVAVKLSTGQIITYDICLLPNTVNVTGYEIVGGSSSGAGVILAFLNIDVGTLLTVGGLLLYFYPSIKAPSLLGATETDNNLIGGG</sequence>
<accession>A0A0Q2MPR2</accession>
<keyword evidence="1" id="KW-0472">Membrane</keyword>
<dbReference type="OrthoDB" id="387469at2157"/>
<dbReference type="Proteomes" id="UP000250136">
    <property type="component" value="Chromosome"/>
</dbReference>
<dbReference type="STRING" id="277988.SAMN05216170_1141"/>
<name>A0A0Q2MPR2_9EURY</name>
<dbReference type="EMBL" id="FOIW01000001">
    <property type="protein sequence ID" value="SEV96636.1"/>
    <property type="molecule type" value="Genomic_DNA"/>
</dbReference>
<keyword evidence="1" id="KW-0812">Transmembrane</keyword>
<dbReference type="KEGG" id="ttd:A3L14_11545"/>
<protein>
    <submittedName>
        <fullName evidence="3">Uncharacterized protein</fullName>
    </submittedName>
</protein>
<reference evidence="4 6" key="3">
    <citation type="submission" date="2016-10" db="EMBL/GenBank/DDBJ databases">
        <authorList>
            <person name="de Groot N.N."/>
        </authorList>
    </citation>
    <scope>NUCLEOTIDE SEQUENCE [LARGE SCALE GENOMIC DNA]</scope>
    <source>
        <strain evidence="4 6">OGL-20</strain>
    </source>
</reference>
<evidence type="ECO:0000313" key="7">
    <source>
        <dbReference type="Proteomes" id="UP000250136"/>
    </source>
</evidence>
<evidence type="ECO:0000313" key="4">
    <source>
        <dbReference type="EMBL" id="SEV96636.1"/>
    </source>
</evidence>
<evidence type="ECO:0000313" key="5">
    <source>
        <dbReference type="Proteomes" id="UP000051862"/>
    </source>
</evidence>
<dbReference type="EMBL" id="LIXN01000019">
    <property type="protein sequence ID" value="KQH81663.1"/>
    <property type="molecule type" value="Genomic_DNA"/>
</dbReference>
<dbReference type="Proteomes" id="UP000051862">
    <property type="component" value="Unassembled WGS sequence"/>
</dbReference>
<evidence type="ECO:0000313" key="6">
    <source>
        <dbReference type="Proteomes" id="UP000182125"/>
    </source>
</evidence>
<dbReference type="EMBL" id="CP015105">
    <property type="protein sequence ID" value="ASJ13474.1"/>
    <property type="molecule type" value="Genomic_DNA"/>
</dbReference>
<keyword evidence="7" id="KW-1185">Reference proteome</keyword>
<keyword evidence="1" id="KW-1133">Transmembrane helix</keyword>
<evidence type="ECO:0000313" key="2">
    <source>
        <dbReference type="EMBL" id="ASJ13474.1"/>
    </source>
</evidence>
<feature type="transmembrane region" description="Helical" evidence="1">
    <location>
        <begin position="155"/>
        <end position="178"/>
    </location>
</feature>
<evidence type="ECO:0000256" key="1">
    <source>
        <dbReference type="SAM" id="Phobius"/>
    </source>
</evidence>
<gene>
    <name evidence="2" type="ORF">A3L14_11545</name>
    <name evidence="3" type="ORF">AMR53_10180</name>
    <name evidence="4" type="ORF">SAMN05216170_1141</name>
</gene>
<dbReference type="RefSeq" id="WP_055430151.1">
    <property type="nucleotide sequence ID" value="NZ_CP015105.1"/>
</dbReference>
<dbReference type="AlphaFoldDB" id="A0A0Q2MPR2"/>
<dbReference type="GeneID" id="33335070"/>
<dbReference type="Proteomes" id="UP000182125">
    <property type="component" value="Unassembled WGS sequence"/>
</dbReference>